<dbReference type="EMBL" id="CP145723">
    <property type="protein sequence ID" value="WWM65526.1"/>
    <property type="molecule type" value="Genomic_DNA"/>
</dbReference>
<evidence type="ECO:0000256" key="5">
    <source>
        <dbReference type="ARBA" id="ARBA00022840"/>
    </source>
</evidence>
<dbReference type="InterPro" id="IPR037051">
    <property type="entry name" value="4-carb_acid_sugar_kinase_N_sf"/>
</dbReference>
<keyword evidence="2" id="KW-0808">Transferase</keyword>
<dbReference type="RefSeq" id="WP_338544974.1">
    <property type="nucleotide sequence ID" value="NZ_CP145723.1"/>
</dbReference>
<evidence type="ECO:0000256" key="1">
    <source>
        <dbReference type="ARBA" id="ARBA00005715"/>
    </source>
</evidence>
<comment type="similarity">
    <text evidence="1">Belongs to the four-carbon acid sugar kinase family.</text>
</comment>
<sequence length="461" mass="48827">MAEDANSKLPLVFYGDDFTGSTDALEVLTGAGLKCALFLQPPSPQLIAELGGFDAIGIAGDSRAMSNAEMDDALPAVFHAIKQLSPSVVHYKVCSTFDSAPSVGSIGHVIGLASAIFDVTGIPIIAGNPKLGRYCAFGNLFALSKTDHQVHRIDRHPIMRAHPITPMQEADLSVHIGQQANLDIAKVTIRHIEETEDLAALAREVGREHDAVLFDGVTDEHLTAAGRALTELAIGSTSVFVVGSSGVEYGLTQHWHAGGRTCNHQAQVAPLHPVAQVLVVSGSASPLSQAQIDTALADGFVELPVDTTGLISDARRGAILQELVTAALAYLAAGKSVVMHTAKGTADPRIEQMIEAMVAEGLNRDNARTYGGKRLAFELGHVVLAILEAYPLKRLVISGGDTSSQITKVLNPDALVIKSYLSPGAPLCQMHSEKPYLKSLEIALKGGQMGDRDYFVRALRG</sequence>
<feature type="domain" description="Four-carbon acid sugar kinase N-terminal" evidence="7">
    <location>
        <begin position="11"/>
        <end position="251"/>
    </location>
</feature>
<dbReference type="Pfam" id="PF07005">
    <property type="entry name" value="SBD_N"/>
    <property type="match status" value="1"/>
</dbReference>
<dbReference type="Pfam" id="PF17042">
    <property type="entry name" value="NBD_C"/>
    <property type="match status" value="1"/>
</dbReference>
<feature type="domain" description="Four-carbon acid sugar kinase nucleotide binding" evidence="8">
    <location>
        <begin position="278"/>
        <end position="455"/>
    </location>
</feature>
<evidence type="ECO:0000256" key="2">
    <source>
        <dbReference type="ARBA" id="ARBA00022679"/>
    </source>
</evidence>
<reference evidence="9 10" key="1">
    <citation type="submission" date="2024-02" db="EMBL/GenBank/DDBJ databases">
        <title>The whole genome sequence of Pseudomonas benzopyrenica MLY92.</title>
        <authorList>
            <person name="Liu Y."/>
        </authorList>
    </citation>
    <scope>NUCLEOTIDE SEQUENCE [LARGE SCALE GENOMIC DNA]</scope>
    <source>
        <strain evidence="9 10">MLY92</strain>
    </source>
</reference>
<proteinExistence type="inferred from homology"/>
<gene>
    <name evidence="9" type="ORF">V6W80_17635</name>
</gene>
<accession>A0ABZ2FL17</accession>
<dbReference type="Proteomes" id="UP001372714">
    <property type="component" value="Chromosome"/>
</dbReference>
<evidence type="ECO:0000256" key="3">
    <source>
        <dbReference type="ARBA" id="ARBA00022741"/>
    </source>
</evidence>
<name>A0ABZ2FL17_9PSED</name>
<dbReference type="SUPFAM" id="SSF142764">
    <property type="entry name" value="YgbK-like"/>
    <property type="match status" value="1"/>
</dbReference>
<evidence type="ECO:0000259" key="8">
    <source>
        <dbReference type="Pfam" id="PF17042"/>
    </source>
</evidence>
<keyword evidence="10" id="KW-1185">Reference proteome</keyword>
<dbReference type="Gene3D" id="3.40.50.10840">
    <property type="entry name" value="Putative sugar-binding, N-terminal domain"/>
    <property type="match status" value="1"/>
</dbReference>
<keyword evidence="4 9" id="KW-0418">Kinase</keyword>
<dbReference type="GO" id="GO:0016301">
    <property type="term" value="F:kinase activity"/>
    <property type="evidence" value="ECO:0007669"/>
    <property type="project" value="UniProtKB-KW"/>
</dbReference>
<evidence type="ECO:0000256" key="4">
    <source>
        <dbReference type="ARBA" id="ARBA00022777"/>
    </source>
</evidence>
<evidence type="ECO:0000259" key="7">
    <source>
        <dbReference type="Pfam" id="PF07005"/>
    </source>
</evidence>
<keyword evidence="5" id="KW-0067">ATP-binding</keyword>
<dbReference type="InterPro" id="IPR031475">
    <property type="entry name" value="NBD_C"/>
</dbReference>
<dbReference type="InterPro" id="IPR042213">
    <property type="entry name" value="NBD_C_sf"/>
</dbReference>
<protein>
    <submittedName>
        <fullName evidence="9">Four-carbon acid sugar kinase family protein</fullName>
    </submittedName>
</protein>
<dbReference type="InterPro" id="IPR010737">
    <property type="entry name" value="4-carb_acid_sugar_kinase_N"/>
</dbReference>
<dbReference type="Gene3D" id="3.40.980.20">
    <property type="entry name" value="Four-carbon acid sugar kinase, nucleotide binding domain"/>
    <property type="match status" value="1"/>
</dbReference>
<evidence type="ECO:0000256" key="6">
    <source>
        <dbReference type="ARBA" id="ARBA00023277"/>
    </source>
</evidence>
<organism evidence="9 10">
    <name type="scientific">Pseudomonas benzopyrenica</name>
    <dbReference type="NCBI Taxonomy" id="2993566"/>
    <lineage>
        <taxon>Bacteria</taxon>
        <taxon>Pseudomonadati</taxon>
        <taxon>Pseudomonadota</taxon>
        <taxon>Gammaproteobacteria</taxon>
        <taxon>Pseudomonadales</taxon>
        <taxon>Pseudomonadaceae</taxon>
        <taxon>Pseudomonas</taxon>
    </lineage>
</organism>
<evidence type="ECO:0000313" key="9">
    <source>
        <dbReference type="EMBL" id="WWM65526.1"/>
    </source>
</evidence>
<keyword evidence="6" id="KW-0119">Carbohydrate metabolism</keyword>
<keyword evidence="3" id="KW-0547">Nucleotide-binding</keyword>
<evidence type="ECO:0000313" key="10">
    <source>
        <dbReference type="Proteomes" id="UP001372714"/>
    </source>
</evidence>